<dbReference type="SUPFAM" id="SSF48726">
    <property type="entry name" value="Immunoglobulin"/>
    <property type="match status" value="1"/>
</dbReference>
<name>A0A8C3T0D4_CHESE</name>
<organism evidence="2 3">
    <name type="scientific">Chelydra serpentina</name>
    <name type="common">Snapping turtle</name>
    <name type="synonym">Testudo serpentina</name>
    <dbReference type="NCBI Taxonomy" id="8475"/>
    <lineage>
        <taxon>Eukaryota</taxon>
        <taxon>Metazoa</taxon>
        <taxon>Chordata</taxon>
        <taxon>Craniata</taxon>
        <taxon>Vertebrata</taxon>
        <taxon>Euteleostomi</taxon>
        <taxon>Archelosauria</taxon>
        <taxon>Testudinata</taxon>
        <taxon>Testudines</taxon>
        <taxon>Cryptodira</taxon>
        <taxon>Durocryptodira</taxon>
        <taxon>Americhelydia</taxon>
        <taxon>Chelydroidea</taxon>
        <taxon>Chelydridae</taxon>
        <taxon>Chelydra</taxon>
    </lineage>
</organism>
<keyword evidence="3" id="KW-1185">Reference proteome</keyword>
<accession>A0A8C3T0D4</accession>
<evidence type="ECO:0000313" key="3">
    <source>
        <dbReference type="Proteomes" id="UP000694403"/>
    </source>
</evidence>
<evidence type="ECO:0000313" key="2">
    <source>
        <dbReference type="Ensembl" id="ENSCSRP00000021050.1"/>
    </source>
</evidence>
<proteinExistence type="predicted"/>
<feature type="compositionally biased region" description="Low complexity" evidence="1">
    <location>
        <begin position="1"/>
        <end position="16"/>
    </location>
</feature>
<protein>
    <submittedName>
        <fullName evidence="2">Uncharacterized protein</fullName>
    </submittedName>
</protein>
<reference evidence="2" key="1">
    <citation type="submission" date="2025-08" db="UniProtKB">
        <authorList>
            <consortium name="Ensembl"/>
        </authorList>
    </citation>
    <scope>IDENTIFICATION</scope>
</reference>
<reference evidence="2" key="2">
    <citation type="submission" date="2025-09" db="UniProtKB">
        <authorList>
            <consortium name="Ensembl"/>
        </authorList>
    </citation>
    <scope>IDENTIFICATION</scope>
</reference>
<dbReference type="AlphaFoldDB" id="A0A8C3T0D4"/>
<dbReference type="InterPro" id="IPR013783">
    <property type="entry name" value="Ig-like_fold"/>
</dbReference>
<sequence>MGLPASAPHHSRPASALCHSKLQSGGGEGHREDGQHMPLNSCLSAAPLSIISLAVVNSQFRQGTSRVEYRGRTELLKDGMADGRVALKIRNITFSDAGWYRKSFGLPGTWGSATGRLVTKSFSNHCSSHPPSCGVLLLGPSLSLQNQAFSPAEFRGHVEVVT</sequence>
<dbReference type="Gene3D" id="2.60.40.10">
    <property type="entry name" value="Immunoglobulins"/>
    <property type="match status" value="1"/>
</dbReference>
<evidence type="ECO:0000256" key="1">
    <source>
        <dbReference type="SAM" id="MobiDB-lite"/>
    </source>
</evidence>
<dbReference type="Ensembl" id="ENSCSRT00000021977.1">
    <property type="protein sequence ID" value="ENSCSRP00000021050.1"/>
    <property type="gene ID" value="ENSCSRG00000015943.1"/>
</dbReference>
<dbReference type="Proteomes" id="UP000694403">
    <property type="component" value="Unplaced"/>
</dbReference>
<feature type="region of interest" description="Disordered" evidence="1">
    <location>
        <begin position="1"/>
        <end position="38"/>
    </location>
</feature>
<dbReference type="InterPro" id="IPR036179">
    <property type="entry name" value="Ig-like_dom_sf"/>
</dbReference>